<dbReference type="InterPro" id="IPR018087">
    <property type="entry name" value="Glyco_hydro_5_CS"/>
</dbReference>
<organism evidence="12">
    <name type="scientific">Bacillus sp. NW-2004a</name>
    <dbReference type="NCBI Taxonomy" id="289996"/>
    <lineage>
        <taxon>Bacteria</taxon>
        <taxon>Bacillati</taxon>
        <taxon>Bacillota</taxon>
        <taxon>Bacilli</taxon>
        <taxon>Bacillales</taxon>
        <taxon>Bacillaceae</taxon>
        <taxon>Bacillus</taxon>
    </lineage>
</organism>
<dbReference type="EC" id="3.2.1.4" evidence="3"/>
<sequence>MRKKRTKRLVSLMLIVTLLLSVFPSMLAAEGNTKEDNFNHLLGNTDVKRPSEAGALQLLEIDGQMTLADENGEKIQLRGMSTHGLQWFPEILNDNAYKALTNDWESNMIRLAMYVGENGYNSNPELIKSRVIKGIDLAIENDMYVIVDWHVHAPGDPRDPVYAGAEDFFREIAELYPNNKHIIYELANEPSSNNNGGKGIPNNEEGWKAVKEYADPIVEMLRESGNADDNIIIVGSPNWSQRPDLAADNPIDDHHTMYTVHFYTGSHAASTKSYPKETPNSERGNVMSNTRYALENGVAVFATEWGTSQASGDGGPYFDEADVWIEFLNENNISWANWSLTNKNEVSGAFTPFELGKTNATNLDPGSDQVWAPEELSLSGEYVRARIKGVNYEPIDRTKYTKVLWDFNDGTKQGFGVNADSPNKEVITVDNVDNALKISGLDVSNDISDGNYWANARLSANDWGKSVDVLGAEKLTMDVIVDEPTTVAIAAIPQGPSAGWANPNRAIKVKQTDFVPFGDKFKAQLTITTADSPSLETIAMHADNNIMNNIILFVGTEDADVIYLDNIKVTGTEVEIPVVHDPKGEAALPSDFEDGTRQGWDWAGESGVKTALTIEEANGSNALSWEFGYPEVKPSDNWATAPRLDFWKTDLVRGENDYVAFDFYLDPVRATEGAMNINIVFQPPANGYWVQAPKTFTINFDELEEANQVNGLYHYEVKINVRDITNIQDDTLLRNMMVIFADVQSDFAGRVFVDNVRFEATAAEEPEPVDPGEDTPPVDEKEAAKEEREAAREEAKEEREAAKEEREAAREVAKEEREAAKEEKKEAKKDKRNN</sequence>
<dbReference type="SUPFAM" id="SSF51445">
    <property type="entry name" value="(Trans)glycosidases"/>
    <property type="match status" value="1"/>
</dbReference>
<evidence type="ECO:0000256" key="3">
    <source>
        <dbReference type="ARBA" id="ARBA00012601"/>
    </source>
</evidence>
<feature type="compositionally biased region" description="Acidic residues" evidence="8">
    <location>
        <begin position="762"/>
        <end position="777"/>
    </location>
</feature>
<evidence type="ECO:0000256" key="5">
    <source>
        <dbReference type="ARBA" id="ARBA00023001"/>
    </source>
</evidence>
<dbReference type="Pfam" id="PF00150">
    <property type="entry name" value="Cellulase"/>
    <property type="match status" value="1"/>
</dbReference>
<comment type="catalytic activity">
    <reaction evidence="1">
        <text>Endohydrolysis of (1-&gt;4)-beta-D-glucosidic linkages in cellulose, lichenin and cereal beta-D-glucans.</text>
        <dbReference type="EC" id="3.2.1.4"/>
    </reaction>
</comment>
<keyword evidence="4" id="KW-0378">Hydrolase</keyword>
<evidence type="ECO:0000259" key="11">
    <source>
        <dbReference type="Pfam" id="PF03424"/>
    </source>
</evidence>
<dbReference type="InterPro" id="IPR017853">
    <property type="entry name" value="GH"/>
</dbReference>
<dbReference type="CAZy" id="GH5">
    <property type="family name" value="Glycoside Hydrolase Family 5"/>
</dbReference>
<dbReference type="Pfam" id="PF03424">
    <property type="entry name" value="CBM_17_28"/>
    <property type="match status" value="2"/>
</dbReference>
<feature type="compositionally biased region" description="Basic and acidic residues" evidence="8">
    <location>
        <begin position="778"/>
        <end position="834"/>
    </location>
</feature>
<keyword evidence="5" id="KW-0136">Cellulose degradation</keyword>
<dbReference type="InterPro" id="IPR005086">
    <property type="entry name" value="CBM17/28"/>
</dbReference>
<feature type="chain" id="PRO_5038388261" description="cellulase" evidence="9">
    <location>
        <begin position="29"/>
        <end position="834"/>
    </location>
</feature>
<evidence type="ECO:0000256" key="7">
    <source>
        <dbReference type="ARBA" id="ARBA00023326"/>
    </source>
</evidence>
<evidence type="ECO:0000259" key="10">
    <source>
        <dbReference type="Pfam" id="PF00150"/>
    </source>
</evidence>
<dbReference type="InterPro" id="IPR008979">
    <property type="entry name" value="Galactose-bd-like_sf"/>
</dbReference>
<keyword evidence="7" id="KW-0624">Polysaccharide degradation</keyword>
<dbReference type="AlphaFoldDB" id="Q68NH6"/>
<protein>
    <recommendedName>
        <fullName evidence="3">cellulase</fullName>
        <ecNumber evidence="3">3.2.1.4</ecNumber>
    </recommendedName>
</protein>
<feature type="domain" description="Carbohydrate binding module family 17/28" evidence="11">
    <location>
        <begin position="403"/>
        <end position="569"/>
    </location>
</feature>
<accession>Q68NH6</accession>
<evidence type="ECO:0000256" key="4">
    <source>
        <dbReference type="ARBA" id="ARBA00022801"/>
    </source>
</evidence>
<dbReference type="GO" id="GO:0030245">
    <property type="term" value="P:cellulose catabolic process"/>
    <property type="evidence" value="ECO:0007669"/>
    <property type="project" value="UniProtKB-KW"/>
</dbReference>
<gene>
    <name evidence="12" type="primary">gluD</name>
</gene>
<feature type="signal peptide" evidence="9">
    <location>
        <begin position="1"/>
        <end position="28"/>
    </location>
</feature>
<dbReference type="CAZy" id="CBM17">
    <property type="family name" value="Carbohydrate-Binding Module Family 17"/>
</dbReference>
<evidence type="ECO:0000256" key="1">
    <source>
        <dbReference type="ARBA" id="ARBA00000966"/>
    </source>
</evidence>
<dbReference type="SUPFAM" id="SSF49785">
    <property type="entry name" value="Galactose-binding domain-like"/>
    <property type="match status" value="2"/>
</dbReference>
<dbReference type="PANTHER" id="PTHR34142:SF1">
    <property type="entry name" value="GLYCOSIDE HYDROLASE FAMILY 5 DOMAIN-CONTAINING PROTEIN"/>
    <property type="match status" value="1"/>
</dbReference>
<dbReference type="GO" id="GO:0008810">
    <property type="term" value="F:cellulase activity"/>
    <property type="evidence" value="ECO:0007669"/>
    <property type="project" value="UniProtKB-EC"/>
</dbReference>
<evidence type="ECO:0000256" key="2">
    <source>
        <dbReference type="ARBA" id="ARBA00005641"/>
    </source>
</evidence>
<dbReference type="CAZy" id="CBM28">
    <property type="family name" value="Carbohydrate-Binding Module Family 28"/>
</dbReference>
<keyword evidence="7" id="KW-0119">Carbohydrate metabolism</keyword>
<reference evidence="12" key="1">
    <citation type="submission" date="2004-06" db="EMBL/GenBank/DDBJ databases">
        <authorList>
            <person name="Ma L."/>
            <person name="Wang N."/>
            <person name="Liao G."/>
        </authorList>
    </citation>
    <scope>NUCLEOTIDE SEQUENCE</scope>
</reference>
<proteinExistence type="inferred from homology"/>
<evidence type="ECO:0000256" key="8">
    <source>
        <dbReference type="SAM" id="MobiDB-lite"/>
    </source>
</evidence>
<dbReference type="PROSITE" id="PS00659">
    <property type="entry name" value="GLYCOSYL_HYDROL_F5"/>
    <property type="match status" value="1"/>
</dbReference>
<evidence type="ECO:0000256" key="6">
    <source>
        <dbReference type="ARBA" id="ARBA00023295"/>
    </source>
</evidence>
<name>Q68NH6_9BACI</name>
<feature type="domain" description="Glycoside hydrolase family 5" evidence="10">
    <location>
        <begin position="69"/>
        <end position="344"/>
    </location>
</feature>
<dbReference type="SMR" id="Q68NH6"/>
<evidence type="ECO:0000313" key="12">
    <source>
        <dbReference type="EMBL" id="AAT97264.1"/>
    </source>
</evidence>
<dbReference type="Gene3D" id="2.60.120.260">
    <property type="entry name" value="Galactose-binding domain-like"/>
    <property type="match status" value="2"/>
</dbReference>
<evidence type="ECO:0000256" key="9">
    <source>
        <dbReference type="SAM" id="SignalP"/>
    </source>
</evidence>
<keyword evidence="9" id="KW-0732">Signal</keyword>
<dbReference type="InterPro" id="IPR001547">
    <property type="entry name" value="Glyco_hydro_5"/>
</dbReference>
<dbReference type="EMBL" id="AY663839">
    <property type="protein sequence ID" value="AAT97264.1"/>
    <property type="molecule type" value="Genomic_DNA"/>
</dbReference>
<dbReference type="Gene3D" id="3.20.20.80">
    <property type="entry name" value="Glycosidases"/>
    <property type="match status" value="1"/>
</dbReference>
<comment type="similarity">
    <text evidence="2">Belongs to the glycosyl hydrolase 5 (cellulase A) family.</text>
</comment>
<dbReference type="PANTHER" id="PTHR34142">
    <property type="entry name" value="ENDO-BETA-1,4-GLUCANASE A"/>
    <property type="match status" value="1"/>
</dbReference>
<keyword evidence="6" id="KW-0326">Glycosidase</keyword>
<feature type="region of interest" description="Disordered" evidence="8">
    <location>
        <begin position="762"/>
        <end position="834"/>
    </location>
</feature>
<feature type="domain" description="Carbohydrate binding module family 17/28" evidence="11">
    <location>
        <begin position="588"/>
        <end position="758"/>
    </location>
</feature>